<dbReference type="Proteomes" id="UP000289340">
    <property type="component" value="Chromosome 4"/>
</dbReference>
<dbReference type="AlphaFoldDB" id="A0A445L247"/>
<protein>
    <submittedName>
        <fullName evidence="1">Uncharacterized protein</fullName>
    </submittedName>
</protein>
<gene>
    <name evidence="1" type="ORF">D0Y65_010134</name>
</gene>
<organism evidence="1 2">
    <name type="scientific">Glycine soja</name>
    <name type="common">Wild soybean</name>
    <dbReference type="NCBI Taxonomy" id="3848"/>
    <lineage>
        <taxon>Eukaryota</taxon>
        <taxon>Viridiplantae</taxon>
        <taxon>Streptophyta</taxon>
        <taxon>Embryophyta</taxon>
        <taxon>Tracheophyta</taxon>
        <taxon>Spermatophyta</taxon>
        <taxon>Magnoliopsida</taxon>
        <taxon>eudicotyledons</taxon>
        <taxon>Gunneridae</taxon>
        <taxon>Pentapetalae</taxon>
        <taxon>rosids</taxon>
        <taxon>fabids</taxon>
        <taxon>Fabales</taxon>
        <taxon>Fabaceae</taxon>
        <taxon>Papilionoideae</taxon>
        <taxon>50 kb inversion clade</taxon>
        <taxon>NPAAA clade</taxon>
        <taxon>indigoferoid/millettioid clade</taxon>
        <taxon>Phaseoleae</taxon>
        <taxon>Glycine</taxon>
        <taxon>Glycine subgen. Soja</taxon>
    </lineage>
</organism>
<comment type="caution">
    <text evidence="1">The sequence shown here is derived from an EMBL/GenBank/DDBJ whole genome shotgun (WGS) entry which is preliminary data.</text>
</comment>
<keyword evidence="2" id="KW-1185">Reference proteome</keyword>
<accession>A0A445L247</accession>
<evidence type="ECO:0000313" key="2">
    <source>
        <dbReference type="Proteomes" id="UP000289340"/>
    </source>
</evidence>
<name>A0A445L247_GLYSO</name>
<evidence type="ECO:0000313" key="1">
    <source>
        <dbReference type="EMBL" id="RZC17155.1"/>
    </source>
</evidence>
<proteinExistence type="predicted"/>
<reference evidence="1 2" key="1">
    <citation type="submission" date="2018-09" db="EMBL/GenBank/DDBJ databases">
        <title>A high-quality reference genome of wild soybean provides a powerful tool to mine soybean genomes.</title>
        <authorList>
            <person name="Xie M."/>
            <person name="Chung C.Y.L."/>
            <person name="Li M.-W."/>
            <person name="Wong F.-L."/>
            <person name="Chan T.-F."/>
            <person name="Lam H.-M."/>
        </authorList>
    </citation>
    <scope>NUCLEOTIDE SEQUENCE [LARGE SCALE GENOMIC DNA]</scope>
    <source>
        <strain evidence="2">cv. W05</strain>
        <tissue evidence="1">Hypocotyl of etiolated seedlings</tissue>
    </source>
</reference>
<dbReference type="EMBL" id="QZWG01000004">
    <property type="protein sequence ID" value="RZC17155.1"/>
    <property type="molecule type" value="Genomic_DNA"/>
</dbReference>
<sequence length="174" mass="18933">MNPTLNNFLASSSTTLPLSGPSFLFLCTKGLASGNNASLCQWNSGSIPGMSDMDHANRSAFASSTRLTTFSTSMFDIPLIIEGGACHQLCLGFDSFLLFADSKACSVTLSCCYLISPDDNDPSILTWELHREPTTLTLNSSSIVDGFFLQRQSKKGLDFKPMIIDYRLLLDLVP</sequence>